<dbReference type="Proteomes" id="UP000325957">
    <property type="component" value="Unassembled WGS sequence"/>
</dbReference>
<dbReference type="AlphaFoldDB" id="A0A5J5KWX9"/>
<evidence type="ECO:0000313" key="3">
    <source>
        <dbReference type="Proteomes" id="UP000325957"/>
    </source>
</evidence>
<dbReference type="Pfam" id="PF03473">
    <property type="entry name" value="MOSC"/>
    <property type="match status" value="1"/>
</dbReference>
<dbReference type="RefSeq" id="WP_158034748.1">
    <property type="nucleotide sequence ID" value="NZ_ML708626.1"/>
</dbReference>
<dbReference type="InterPro" id="IPR005302">
    <property type="entry name" value="MoCF_Sase_C"/>
</dbReference>
<dbReference type="PANTHER" id="PTHR30212:SF2">
    <property type="entry name" value="PROTEIN YIIM"/>
    <property type="match status" value="1"/>
</dbReference>
<dbReference type="InterPro" id="IPR052353">
    <property type="entry name" value="Benzoxazolinone_Detox_Enz"/>
</dbReference>
<dbReference type="Gene3D" id="2.40.33.20">
    <property type="entry name" value="PK beta-barrel domain-like"/>
    <property type="match status" value="1"/>
</dbReference>
<organism evidence="2 3">
    <name type="scientific">Kocuria coralli</name>
    <dbReference type="NCBI Taxonomy" id="1461025"/>
    <lineage>
        <taxon>Bacteria</taxon>
        <taxon>Bacillati</taxon>
        <taxon>Actinomycetota</taxon>
        <taxon>Actinomycetes</taxon>
        <taxon>Micrococcales</taxon>
        <taxon>Micrococcaceae</taxon>
        <taxon>Kocuria</taxon>
    </lineage>
</organism>
<dbReference type="PROSITE" id="PS51340">
    <property type="entry name" value="MOSC"/>
    <property type="match status" value="1"/>
</dbReference>
<feature type="domain" description="MOSC" evidence="1">
    <location>
        <begin position="36"/>
        <end position="176"/>
    </location>
</feature>
<dbReference type="GO" id="GO:0030151">
    <property type="term" value="F:molybdenum ion binding"/>
    <property type="evidence" value="ECO:0007669"/>
    <property type="project" value="InterPro"/>
</dbReference>
<reference evidence="2 3" key="1">
    <citation type="submission" date="2019-05" db="EMBL/GenBank/DDBJ databases">
        <title>Kocuria coralli sp. nov., a novel actinobacterium isolated from coral reef seawater.</title>
        <authorList>
            <person name="Li J."/>
        </authorList>
    </citation>
    <scope>NUCLEOTIDE SEQUENCE [LARGE SCALE GENOMIC DNA]</scope>
    <source>
        <strain evidence="2 3">SCSIO 13007</strain>
    </source>
</reference>
<proteinExistence type="predicted"/>
<evidence type="ECO:0000313" key="2">
    <source>
        <dbReference type="EMBL" id="KAA9393311.1"/>
    </source>
</evidence>
<protein>
    <submittedName>
        <fullName evidence="2">MOSC domain-containing protein</fullName>
    </submittedName>
</protein>
<dbReference type="SUPFAM" id="SSF50800">
    <property type="entry name" value="PK beta-barrel domain-like"/>
    <property type="match status" value="1"/>
</dbReference>
<gene>
    <name evidence="2" type="ORF">FCK90_13075</name>
</gene>
<name>A0A5J5KWX9_9MICC</name>
<accession>A0A5J5KWX9</accession>
<evidence type="ECO:0000259" key="1">
    <source>
        <dbReference type="PROSITE" id="PS51340"/>
    </source>
</evidence>
<dbReference type="GO" id="GO:0030170">
    <property type="term" value="F:pyridoxal phosphate binding"/>
    <property type="evidence" value="ECO:0007669"/>
    <property type="project" value="InterPro"/>
</dbReference>
<dbReference type="OrthoDB" id="9786134at2"/>
<dbReference type="GO" id="GO:0003824">
    <property type="term" value="F:catalytic activity"/>
    <property type="evidence" value="ECO:0007669"/>
    <property type="project" value="InterPro"/>
</dbReference>
<keyword evidence="3" id="KW-1185">Reference proteome</keyword>
<dbReference type="InterPro" id="IPR011037">
    <property type="entry name" value="Pyrv_Knase-like_insert_dom_sf"/>
</dbReference>
<comment type="caution">
    <text evidence="2">The sequence shown here is derived from an EMBL/GenBank/DDBJ whole genome shotgun (WGS) entry which is preliminary data.</text>
</comment>
<dbReference type="EMBL" id="SZWF01000022">
    <property type="protein sequence ID" value="KAA9393311.1"/>
    <property type="molecule type" value="Genomic_DNA"/>
</dbReference>
<sequence>MHTNAVGQVLSLNVGARKPNPVPGRLETGIFKKPVEELVEVRPPGPRGTGPGSGLTGDYIGDGRHHGGDYQAVYAFAREELDFWEIELGYEIPDGTFGENLTTTGYEVDSAVLGEIWRIGDLRLQVTGGRTPCRTFAGVMQEQGWVKTFTQRARTGAYLMVLSPGSIRAGMDIQVESRPDHGVTVAESFRAEPTDRSLLRRMLDAGPYLHPELRQKAERAAGGSS</sequence>
<dbReference type="PANTHER" id="PTHR30212">
    <property type="entry name" value="PROTEIN YIIM"/>
    <property type="match status" value="1"/>
</dbReference>